<dbReference type="InterPro" id="IPR011856">
    <property type="entry name" value="tRNA_endonuc-like_dom_sf"/>
</dbReference>
<dbReference type="CDD" id="cd20736">
    <property type="entry name" value="PoNe_Nuclease"/>
    <property type="match status" value="1"/>
</dbReference>
<comment type="similarity">
    <text evidence="1 2">Belongs to the UPF0102 family.</text>
</comment>
<feature type="region of interest" description="Disordered" evidence="3">
    <location>
        <begin position="1"/>
        <end position="30"/>
    </location>
</feature>
<keyword evidence="5" id="KW-1185">Reference proteome</keyword>
<dbReference type="Pfam" id="PF02021">
    <property type="entry name" value="UPF0102"/>
    <property type="match status" value="1"/>
</dbReference>
<dbReference type="PANTHER" id="PTHR34039:SF1">
    <property type="entry name" value="UPF0102 PROTEIN YRAN"/>
    <property type="match status" value="1"/>
</dbReference>
<dbReference type="HAMAP" id="MF_00048">
    <property type="entry name" value="UPF0102"/>
    <property type="match status" value="1"/>
</dbReference>
<dbReference type="InterPro" id="IPR003509">
    <property type="entry name" value="UPF0102_YraN-like"/>
</dbReference>
<evidence type="ECO:0000256" key="3">
    <source>
        <dbReference type="SAM" id="MobiDB-lite"/>
    </source>
</evidence>
<accession>A0ABP9PVU6</accession>
<gene>
    <name evidence="4" type="ORF">GCM10023340_33490</name>
</gene>
<dbReference type="SUPFAM" id="SSF52980">
    <property type="entry name" value="Restriction endonuclease-like"/>
    <property type="match status" value="1"/>
</dbReference>
<sequence length="146" mass="15827">MSETTETKTTRASDTTDAGTPDTGTAGPRLERRALGAYGERVAARHLAEAGLVLLERNWRCDEGEIDLVLREGPVLVVCEVKTRTSLVNGSPHEAITDAKLDRLRRLGGRWAAARGVVPPETRVDLVAVMRPRRGPALVEHVRGIG</sequence>
<feature type="compositionally biased region" description="Low complexity" evidence="3">
    <location>
        <begin position="15"/>
        <end position="28"/>
    </location>
</feature>
<comment type="caution">
    <text evidence="4">The sequence shown here is derived from an EMBL/GenBank/DDBJ whole genome shotgun (WGS) entry which is preliminary data.</text>
</comment>
<dbReference type="Proteomes" id="UP001500221">
    <property type="component" value="Unassembled WGS sequence"/>
</dbReference>
<evidence type="ECO:0000256" key="1">
    <source>
        <dbReference type="ARBA" id="ARBA00006738"/>
    </source>
</evidence>
<dbReference type="PANTHER" id="PTHR34039">
    <property type="entry name" value="UPF0102 PROTEIN YRAN"/>
    <property type="match status" value="1"/>
</dbReference>
<proteinExistence type="inferred from homology"/>
<name>A0ABP9PVU6_9ACTN</name>
<dbReference type="EMBL" id="BAABKG010000004">
    <property type="protein sequence ID" value="GAA5152717.1"/>
    <property type="molecule type" value="Genomic_DNA"/>
</dbReference>
<protein>
    <recommendedName>
        <fullName evidence="2">UPF0102 protein GCM10023340_33490</fullName>
    </recommendedName>
</protein>
<evidence type="ECO:0000313" key="5">
    <source>
        <dbReference type="Proteomes" id="UP001500221"/>
    </source>
</evidence>
<dbReference type="Gene3D" id="3.40.1350.10">
    <property type="match status" value="1"/>
</dbReference>
<dbReference type="InterPro" id="IPR011335">
    <property type="entry name" value="Restrct_endonuc-II-like"/>
</dbReference>
<evidence type="ECO:0000313" key="4">
    <source>
        <dbReference type="EMBL" id="GAA5152717.1"/>
    </source>
</evidence>
<dbReference type="RefSeq" id="WP_345461128.1">
    <property type="nucleotide sequence ID" value="NZ_BAABKG010000004.1"/>
</dbReference>
<feature type="compositionally biased region" description="Basic and acidic residues" evidence="3">
    <location>
        <begin position="1"/>
        <end position="11"/>
    </location>
</feature>
<dbReference type="NCBIfam" id="NF009154">
    <property type="entry name" value="PRK12497.3-3"/>
    <property type="match status" value="1"/>
</dbReference>
<organism evidence="4 5">
    <name type="scientific">Nocardioides marinquilinus</name>
    <dbReference type="NCBI Taxonomy" id="1210400"/>
    <lineage>
        <taxon>Bacteria</taxon>
        <taxon>Bacillati</taxon>
        <taxon>Actinomycetota</taxon>
        <taxon>Actinomycetes</taxon>
        <taxon>Propionibacteriales</taxon>
        <taxon>Nocardioidaceae</taxon>
        <taxon>Nocardioides</taxon>
    </lineage>
</organism>
<evidence type="ECO:0000256" key="2">
    <source>
        <dbReference type="HAMAP-Rule" id="MF_00048"/>
    </source>
</evidence>
<reference evidence="5" key="1">
    <citation type="journal article" date="2019" name="Int. J. Syst. Evol. Microbiol.">
        <title>The Global Catalogue of Microorganisms (GCM) 10K type strain sequencing project: providing services to taxonomists for standard genome sequencing and annotation.</title>
        <authorList>
            <consortium name="The Broad Institute Genomics Platform"/>
            <consortium name="The Broad Institute Genome Sequencing Center for Infectious Disease"/>
            <person name="Wu L."/>
            <person name="Ma J."/>
        </authorList>
    </citation>
    <scope>NUCLEOTIDE SEQUENCE [LARGE SCALE GENOMIC DNA]</scope>
    <source>
        <strain evidence="5">JCM 18459</strain>
    </source>
</reference>